<dbReference type="EMBL" id="LAZR01000060">
    <property type="protein sequence ID" value="KKN97075.1"/>
    <property type="molecule type" value="Genomic_DNA"/>
</dbReference>
<proteinExistence type="predicted"/>
<dbReference type="SUPFAM" id="SSF140683">
    <property type="entry name" value="SP0561-like"/>
    <property type="match status" value="1"/>
</dbReference>
<dbReference type="PANTHER" id="PTHR39341">
    <property type="entry name" value="BSL7085 PROTEIN"/>
    <property type="match status" value="1"/>
</dbReference>
<gene>
    <name evidence="2" type="ORF">LCGC14_0160320</name>
</gene>
<dbReference type="Pfam" id="PF08984">
    <property type="entry name" value="DUF1858"/>
    <property type="match status" value="1"/>
</dbReference>
<name>A0A0F9UVJ8_9ZZZZ</name>
<comment type="caution">
    <text evidence="2">The sequence shown here is derived from an EMBL/GenBank/DDBJ whole genome shotgun (WGS) entry which is preliminary data.</text>
</comment>
<sequence>MEKITKEMTIKEIAQKYPETASVFIDLGLYCFGCPIAQVETIEEMAKAYRFDLKKILEDLNKTIKTKKNK</sequence>
<organism evidence="2">
    <name type="scientific">marine sediment metagenome</name>
    <dbReference type="NCBI Taxonomy" id="412755"/>
    <lineage>
        <taxon>unclassified sequences</taxon>
        <taxon>metagenomes</taxon>
        <taxon>ecological metagenomes</taxon>
    </lineage>
</organism>
<protein>
    <recommendedName>
        <fullName evidence="1">DUF1858 domain-containing protein</fullName>
    </recommendedName>
</protein>
<dbReference type="InterPro" id="IPR023883">
    <property type="entry name" value="CHP03980_redox-disulphide"/>
</dbReference>
<dbReference type="Gene3D" id="1.10.3910.10">
    <property type="entry name" value="SP0561-like"/>
    <property type="match status" value="1"/>
</dbReference>
<feature type="domain" description="DUF1858" evidence="1">
    <location>
        <begin position="4"/>
        <end position="56"/>
    </location>
</feature>
<dbReference type="InterPro" id="IPR015077">
    <property type="entry name" value="DUF1858"/>
</dbReference>
<evidence type="ECO:0000259" key="1">
    <source>
        <dbReference type="Pfam" id="PF08984"/>
    </source>
</evidence>
<dbReference type="NCBIfam" id="TIGR03980">
    <property type="entry name" value="prismane_assoc"/>
    <property type="match status" value="1"/>
</dbReference>
<dbReference type="AlphaFoldDB" id="A0A0F9UVJ8"/>
<evidence type="ECO:0000313" key="2">
    <source>
        <dbReference type="EMBL" id="KKN97075.1"/>
    </source>
</evidence>
<dbReference type="InterPro" id="IPR038062">
    <property type="entry name" value="ScdA-like_N_sf"/>
</dbReference>
<reference evidence="2" key="1">
    <citation type="journal article" date="2015" name="Nature">
        <title>Complex archaea that bridge the gap between prokaryotes and eukaryotes.</title>
        <authorList>
            <person name="Spang A."/>
            <person name="Saw J.H."/>
            <person name="Jorgensen S.L."/>
            <person name="Zaremba-Niedzwiedzka K."/>
            <person name="Martijn J."/>
            <person name="Lind A.E."/>
            <person name="van Eijk R."/>
            <person name="Schleper C."/>
            <person name="Guy L."/>
            <person name="Ettema T.J."/>
        </authorList>
    </citation>
    <scope>NUCLEOTIDE SEQUENCE</scope>
</reference>
<accession>A0A0F9UVJ8</accession>
<dbReference type="PANTHER" id="PTHR39341:SF1">
    <property type="entry name" value="DUF1858 DOMAIN-CONTAINING PROTEIN"/>
    <property type="match status" value="1"/>
</dbReference>